<keyword evidence="3" id="KW-1185">Reference proteome</keyword>
<evidence type="ECO:0000313" key="3">
    <source>
        <dbReference type="Proteomes" id="UP001501842"/>
    </source>
</evidence>
<comment type="caution">
    <text evidence="2">The sequence shown here is derived from an EMBL/GenBank/DDBJ whole genome shotgun (WGS) entry which is preliminary data.</text>
</comment>
<evidence type="ECO:0000256" key="1">
    <source>
        <dbReference type="SAM" id="MobiDB-lite"/>
    </source>
</evidence>
<dbReference type="EMBL" id="BAAATZ010000003">
    <property type="protein sequence ID" value="GAA2720548.1"/>
    <property type="molecule type" value="Genomic_DNA"/>
</dbReference>
<protein>
    <submittedName>
        <fullName evidence="2">Uncharacterized protein</fullName>
    </submittedName>
</protein>
<sequence>MYVIRLANGRLLVPHGELTEADGIVQAYVEIGPDDPDYERLAEQARTEEELAEARGRWRRDDEALRLQFEEWKSTLPEEGAAEEGLPGGTTGPGTPPGPVAD</sequence>
<feature type="compositionally biased region" description="Low complexity" evidence="1">
    <location>
        <begin position="75"/>
        <end position="85"/>
    </location>
</feature>
<dbReference type="RefSeq" id="WP_344448824.1">
    <property type="nucleotide sequence ID" value="NZ_BAAATZ010000003.1"/>
</dbReference>
<accession>A0ABN3TXP9</accession>
<organism evidence="2 3">
    <name type="scientific">Actinocorallia aurantiaca</name>
    <dbReference type="NCBI Taxonomy" id="46204"/>
    <lineage>
        <taxon>Bacteria</taxon>
        <taxon>Bacillati</taxon>
        <taxon>Actinomycetota</taxon>
        <taxon>Actinomycetes</taxon>
        <taxon>Streptosporangiales</taxon>
        <taxon>Thermomonosporaceae</taxon>
        <taxon>Actinocorallia</taxon>
    </lineage>
</organism>
<reference evidence="2 3" key="1">
    <citation type="journal article" date="2019" name="Int. J. Syst. Evol. Microbiol.">
        <title>The Global Catalogue of Microorganisms (GCM) 10K type strain sequencing project: providing services to taxonomists for standard genome sequencing and annotation.</title>
        <authorList>
            <consortium name="The Broad Institute Genomics Platform"/>
            <consortium name="The Broad Institute Genome Sequencing Center for Infectious Disease"/>
            <person name="Wu L."/>
            <person name="Ma J."/>
        </authorList>
    </citation>
    <scope>NUCLEOTIDE SEQUENCE [LARGE SCALE GENOMIC DNA]</scope>
    <source>
        <strain evidence="2 3">JCM 8201</strain>
    </source>
</reference>
<feature type="region of interest" description="Disordered" evidence="1">
    <location>
        <begin position="73"/>
        <end position="102"/>
    </location>
</feature>
<gene>
    <name evidence="2" type="ORF">GCM10010439_08750</name>
</gene>
<evidence type="ECO:0000313" key="2">
    <source>
        <dbReference type="EMBL" id="GAA2720548.1"/>
    </source>
</evidence>
<name>A0ABN3TXP9_9ACTN</name>
<proteinExistence type="predicted"/>
<dbReference type="Proteomes" id="UP001501842">
    <property type="component" value="Unassembled WGS sequence"/>
</dbReference>